<reference evidence="2" key="1">
    <citation type="submission" date="2019-02" db="EMBL/GenBank/DDBJ databases">
        <title>Draft genome sequence of Dolichospermum planctonicum NIES-80.</title>
        <authorList>
            <person name="Yamaguchi H."/>
            <person name="Suzuki S."/>
            <person name="Kawachi M."/>
        </authorList>
    </citation>
    <scope>NUCLEOTIDE SEQUENCE [LARGE SCALE GENOMIC DNA]</scope>
    <source>
        <strain evidence="2">NIES-80</strain>
    </source>
</reference>
<accession>A0A480AGR2</accession>
<name>A0A480AGR2_9CYAN</name>
<evidence type="ECO:0000313" key="2">
    <source>
        <dbReference type="Proteomes" id="UP000299367"/>
    </source>
</evidence>
<dbReference type="RefSeq" id="WP_137907078.1">
    <property type="nucleotide sequence ID" value="NZ_BJCF01000007.1"/>
</dbReference>
<dbReference type="AlphaFoldDB" id="A0A480AGR2"/>
<sequence>MLEMKREEVVKIIKKAFAEVGDKSNINLPKKLDEETRILGGNSPFDSMHVVNIIVLIEDYIADTFNLNITLANEHTMSQGKSPFLSIRTLTDYIVGNLI</sequence>
<organism evidence="1 2">
    <name type="scientific">Dolichospermum planctonicum</name>
    <dbReference type="NCBI Taxonomy" id="136072"/>
    <lineage>
        <taxon>Bacteria</taxon>
        <taxon>Bacillati</taxon>
        <taxon>Cyanobacteriota</taxon>
        <taxon>Cyanophyceae</taxon>
        <taxon>Nostocales</taxon>
        <taxon>Aphanizomenonaceae</taxon>
        <taxon>Dolichospermum</taxon>
    </lineage>
</organism>
<dbReference type="OrthoDB" id="7065718at2"/>
<evidence type="ECO:0008006" key="3">
    <source>
        <dbReference type="Google" id="ProtNLM"/>
    </source>
</evidence>
<dbReference type="Proteomes" id="UP000299367">
    <property type="component" value="Unassembled WGS sequence"/>
</dbReference>
<protein>
    <recommendedName>
        <fullName evidence="3">Carrier domain-containing protein</fullName>
    </recommendedName>
</protein>
<gene>
    <name evidence="1" type="ORF">NIES80_10390</name>
</gene>
<dbReference type="InterPro" id="IPR036736">
    <property type="entry name" value="ACP-like_sf"/>
</dbReference>
<comment type="caution">
    <text evidence="1">The sequence shown here is derived from an EMBL/GenBank/DDBJ whole genome shotgun (WGS) entry which is preliminary data.</text>
</comment>
<dbReference type="Gene3D" id="1.10.1200.10">
    <property type="entry name" value="ACP-like"/>
    <property type="match status" value="1"/>
</dbReference>
<proteinExistence type="predicted"/>
<dbReference type="EMBL" id="BJCF01000007">
    <property type="protein sequence ID" value="GCL41344.1"/>
    <property type="molecule type" value="Genomic_DNA"/>
</dbReference>
<evidence type="ECO:0000313" key="1">
    <source>
        <dbReference type="EMBL" id="GCL41344.1"/>
    </source>
</evidence>